<reference evidence="1 2" key="1">
    <citation type="submission" date="2021-01" db="EMBL/GenBank/DDBJ databases">
        <title>Actinoplanes sp. nov. LDG1-06 isolated from lichen.</title>
        <authorList>
            <person name="Saeng-In P."/>
            <person name="Phongsopitanun W."/>
            <person name="Kanchanasin P."/>
            <person name="Yuki M."/>
            <person name="Kudo T."/>
            <person name="Ohkuma M."/>
            <person name="Tanasupawat S."/>
        </authorList>
    </citation>
    <scope>NUCLEOTIDE SEQUENCE [LARGE SCALE GENOMIC DNA]</scope>
    <source>
        <strain evidence="1 2">LDG1-06</strain>
    </source>
</reference>
<protein>
    <submittedName>
        <fullName evidence="1">Uncharacterized protein</fullName>
    </submittedName>
</protein>
<organism evidence="1 2">
    <name type="scientific">Paractinoplanes ovalisporus</name>
    <dbReference type="NCBI Taxonomy" id="2810368"/>
    <lineage>
        <taxon>Bacteria</taxon>
        <taxon>Bacillati</taxon>
        <taxon>Actinomycetota</taxon>
        <taxon>Actinomycetes</taxon>
        <taxon>Micromonosporales</taxon>
        <taxon>Micromonosporaceae</taxon>
        <taxon>Paractinoplanes</taxon>
    </lineage>
</organism>
<keyword evidence="2" id="KW-1185">Reference proteome</keyword>
<proteinExistence type="predicted"/>
<name>A0ABS2ARB7_9ACTN</name>
<accession>A0ABS2ARB7</accession>
<sequence length="353" mass="37798">MFGRPGTALPELCTDLAKAVIRLDSRASTKSYRAIVDRLPQADQPELTAALAPLVPALEQVALGNGGMLATLVAGLIEQGADPLPVLPVLVDRLATGLELAAQFGVLADKLGNEVTAPTSADEYRDLRERLVRAAPSAGLSVEEAGEITQAWFTVKDWIPSLLLPLQQKPARQALPQRERLTAATAGMTPHADDAAWLYGLLEVLDDEPLLVLHRPTKQAYDLTISGVGDNFQLHTLLAATLIGPASRGLLPGTPPEAAWVASATEGELSPPSPIHGQFYLADATGETIWNEGRPADIPLLGDHRVVVLDPPPYERSWNIGRTYPLMKPEVTLNRVLPAAEAFEWASRVSPAS</sequence>
<evidence type="ECO:0000313" key="2">
    <source>
        <dbReference type="Proteomes" id="UP000632138"/>
    </source>
</evidence>
<comment type="caution">
    <text evidence="1">The sequence shown here is derived from an EMBL/GenBank/DDBJ whole genome shotgun (WGS) entry which is preliminary data.</text>
</comment>
<evidence type="ECO:0000313" key="1">
    <source>
        <dbReference type="EMBL" id="MBM2622412.1"/>
    </source>
</evidence>
<dbReference type="RefSeq" id="WP_203382758.1">
    <property type="nucleotide sequence ID" value="NZ_JAENHP010000025.1"/>
</dbReference>
<dbReference type="Proteomes" id="UP000632138">
    <property type="component" value="Unassembled WGS sequence"/>
</dbReference>
<dbReference type="EMBL" id="JAENHP010000025">
    <property type="protein sequence ID" value="MBM2622412.1"/>
    <property type="molecule type" value="Genomic_DNA"/>
</dbReference>
<gene>
    <name evidence="1" type="ORF">JIG36_43610</name>
</gene>